<keyword evidence="2" id="KW-1185">Reference proteome</keyword>
<dbReference type="AlphaFoldDB" id="A0AAU9Y3T0"/>
<dbReference type="Proteomes" id="UP001159428">
    <property type="component" value="Unassembled WGS sequence"/>
</dbReference>
<dbReference type="EMBL" id="CALNXJ010000169">
    <property type="protein sequence ID" value="CAH3167972.1"/>
    <property type="molecule type" value="Genomic_DNA"/>
</dbReference>
<protein>
    <submittedName>
        <fullName evidence="1">Uncharacterized protein</fullName>
    </submittedName>
</protein>
<feature type="non-terminal residue" evidence="1">
    <location>
        <position position="1"/>
    </location>
</feature>
<proteinExistence type="predicted"/>
<gene>
    <name evidence="1" type="ORF">PMEA_00007969</name>
</gene>
<evidence type="ECO:0000313" key="2">
    <source>
        <dbReference type="Proteomes" id="UP001159428"/>
    </source>
</evidence>
<reference evidence="1 2" key="1">
    <citation type="submission" date="2022-05" db="EMBL/GenBank/DDBJ databases">
        <authorList>
            <consortium name="Genoscope - CEA"/>
            <person name="William W."/>
        </authorList>
    </citation>
    <scope>NUCLEOTIDE SEQUENCE [LARGE SCALE GENOMIC DNA]</scope>
</reference>
<sequence length="159" mass="18632">RRRKVADALLWLINNNPLYKDVKSNHHSLNCLPEHGVPHDIISIETEDVHNKTVQPNFGPQNAGDTFYNIQTKMNSFLPCPYCKQQEIQAIQQQLSSTHYNQATSWPTMCSLQKELNLKYAEKRDDRCFYRFPSHPQFAYLAFNIIERKHIIKQTGIFL</sequence>
<evidence type="ECO:0000313" key="1">
    <source>
        <dbReference type="EMBL" id="CAH3167972.1"/>
    </source>
</evidence>
<name>A0AAU9Y3T0_9CNID</name>
<accession>A0AAU9Y3T0</accession>
<organism evidence="1 2">
    <name type="scientific">Pocillopora meandrina</name>
    <dbReference type="NCBI Taxonomy" id="46732"/>
    <lineage>
        <taxon>Eukaryota</taxon>
        <taxon>Metazoa</taxon>
        <taxon>Cnidaria</taxon>
        <taxon>Anthozoa</taxon>
        <taxon>Hexacorallia</taxon>
        <taxon>Scleractinia</taxon>
        <taxon>Astrocoeniina</taxon>
        <taxon>Pocilloporidae</taxon>
        <taxon>Pocillopora</taxon>
    </lineage>
</organism>
<comment type="caution">
    <text evidence="1">The sequence shown here is derived from an EMBL/GenBank/DDBJ whole genome shotgun (WGS) entry which is preliminary data.</text>
</comment>